<feature type="domain" description="Fe2OG dioxygenase" evidence="1">
    <location>
        <begin position="106"/>
        <end position="210"/>
    </location>
</feature>
<organism evidence="2 3">
    <name type="scientific">Dyella lipolytica</name>
    <dbReference type="NCBI Taxonomy" id="1867835"/>
    <lineage>
        <taxon>Bacteria</taxon>
        <taxon>Pseudomonadati</taxon>
        <taxon>Pseudomonadota</taxon>
        <taxon>Gammaproteobacteria</taxon>
        <taxon>Lysobacterales</taxon>
        <taxon>Rhodanobacteraceae</taxon>
        <taxon>Dyella</taxon>
    </lineage>
</organism>
<sequence length="213" mass="24158">MPATSAEIASDVWQRLPITDADVRCAWSWLTDDEADALFECLLKEIPWERHRLRMFGRELEAPRMSCWIGDPGATYVYSRSRFEPRPWTPSLLPLRERAEQSCGVRFNSVLANLYRDGADSMGWHSDDEPELGSQPVIASLSLGAVRRFRLRRRLPKGTRAVPADTLDLRLTHGSLLCMAGATQRRYQHDLPKSPAVTAARINLTFRLIQVPA</sequence>
<keyword evidence="3" id="KW-1185">Reference proteome</keyword>
<protein>
    <submittedName>
        <fullName evidence="2">Alpha-ketoglutarate-dependent dioxygenase AlkB</fullName>
    </submittedName>
</protein>
<keyword evidence="2" id="KW-0223">Dioxygenase</keyword>
<dbReference type="SUPFAM" id="SSF51197">
    <property type="entry name" value="Clavaminate synthase-like"/>
    <property type="match status" value="1"/>
</dbReference>
<dbReference type="RefSeq" id="WP_284401268.1">
    <property type="nucleotide sequence ID" value="NZ_BSNQ01000009.1"/>
</dbReference>
<dbReference type="InterPro" id="IPR037151">
    <property type="entry name" value="AlkB-like_sf"/>
</dbReference>
<dbReference type="Pfam" id="PF13532">
    <property type="entry name" value="2OG-FeII_Oxy_2"/>
    <property type="match status" value="1"/>
</dbReference>
<dbReference type="PROSITE" id="PS51471">
    <property type="entry name" value="FE2OG_OXY"/>
    <property type="match status" value="1"/>
</dbReference>
<evidence type="ECO:0000313" key="3">
    <source>
        <dbReference type="Proteomes" id="UP001620405"/>
    </source>
</evidence>
<keyword evidence="2" id="KW-0560">Oxidoreductase</keyword>
<dbReference type="Gene3D" id="2.60.120.590">
    <property type="entry name" value="Alpha-ketoglutarate-dependent dioxygenase AlkB-like"/>
    <property type="match status" value="1"/>
</dbReference>
<comment type="caution">
    <text evidence="2">The sequence shown here is derived from an EMBL/GenBank/DDBJ whole genome shotgun (WGS) entry which is preliminary data.</text>
</comment>
<dbReference type="PANTHER" id="PTHR31212:SF4">
    <property type="entry name" value="ALPHA-KETOGLUTARATE-DEPENDENT DIOXYGENASE ALKB HOMOLOG 3"/>
    <property type="match status" value="1"/>
</dbReference>
<dbReference type="InterPro" id="IPR027450">
    <property type="entry name" value="AlkB-like"/>
</dbReference>
<dbReference type="PANTHER" id="PTHR31212">
    <property type="entry name" value="ALPHA-KETOGLUTARATE-DEPENDENT DIOXYGENASE ALKB HOMOLOG 3"/>
    <property type="match status" value="1"/>
</dbReference>
<dbReference type="InterPro" id="IPR005123">
    <property type="entry name" value="Oxoglu/Fe-dep_dioxygenase_dom"/>
</dbReference>
<dbReference type="EMBL" id="JADIKG010000012">
    <property type="protein sequence ID" value="MFK2874111.1"/>
    <property type="molecule type" value="Genomic_DNA"/>
</dbReference>
<dbReference type="GO" id="GO:0051213">
    <property type="term" value="F:dioxygenase activity"/>
    <property type="evidence" value="ECO:0007669"/>
    <property type="project" value="UniProtKB-KW"/>
</dbReference>
<evidence type="ECO:0000313" key="2">
    <source>
        <dbReference type="EMBL" id="MFK2874111.1"/>
    </source>
</evidence>
<reference evidence="2 3" key="1">
    <citation type="submission" date="2020-10" db="EMBL/GenBank/DDBJ databases">
        <title>Phylogeny of dyella-like bacteria.</title>
        <authorList>
            <person name="Fu J."/>
        </authorList>
    </citation>
    <scope>NUCLEOTIDE SEQUENCE [LARGE SCALE GENOMIC DNA]</scope>
    <source>
        <strain evidence="2 3">DHOB07</strain>
    </source>
</reference>
<accession>A0ABW8IZ28</accession>
<evidence type="ECO:0000259" key="1">
    <source>
        <dbReference type="PROSITE" id="PS51471"/>
    </source>
</evidence>
<dbReference type="InterPro" id="IPR032854">
    <property type="entry name" value="ALKBH3"/>
</dbReference>
<gene>
    <name evidence="2" type="ORF">ISP13_11255</name>
</gene>
<dbReference type="Proteomes" id="UP001620405">
    <property type="component" value="Unassembled WGS sequence"/>
</dbReference>
<proteinExistence type="predicted"/>
<name>A0ABW8IZ28_9GAMM</name>